<evidence type="ECO:0000313" key="3">
    <source>
        <dbReference type="EMBL" id="EAY28692.1"/>
    </source>
</evidence>
<comment type="caution">
    <text evidence="3">The sequence shown here is derived from an EMBL/GenBank/DDBJ whole genome shotgun (WGS) entry which is preliminary data.</text>
</comment>
<dbReference type="SUPFAM" id="SSF56219">
    <property type="entry name" value="DNase I-like"/>
    <property type="match status" value="1"/>
</dbReference>
<keyword evidence="1" id="KW-0472">Membrane</keyword>
<accession>A1ZLD8</accession>
<protein>
    <submittedName>
        <fullName evidence="3">Endonuclease/exonuclease/phosphatase family</fullName>
    </submittedName>
</protein>
<evidence type="ECO:0000256" key="1">
    <source>
        <dbReference type="SAM" id="Phobius"/>
    </source>
</evidence>
<gene>
    <name evidence="3" type="ORF">M23134_07790</name>
</gene>
<keyword evidence="3" id="KW-0378">Hydrolase</keyword>
<name>A1ZLD8_MICM2</name>
<keyword evidence="3" id="KW-0255">Endonuclease</keyword>
<dbReference type="Gene3D" id="3.60.10.10">
    <property type="entry name" value="Endonuclease/exonuclease/phosphatase"/>
    <property type="match status" value="1"/>
</dbReference>
<keyword evidence="4" id="KW-1185">Reference proteome</keyword>
<feature type="transmembrane region" description="Helical" evidence="1">
    <location>
        <begin position="74"/>
        <end position="95"/>
    </location>
</feature>
<keyword evidence="3" id="KW-0540">Nuclease</keyword>
<keyword evidence="3" id="KW-0269">Exonuclease</keyword>
<feature type="domain" description="Endonuclease/exonuclease/phosphatase" evidence="2">
    <location>
        <begin position="113"/>
        <end position="313"/>
    </location>
</feature>
<keyword evidence="1" id="KW-1133">Transmembrane helix</keyword>
<keyword evidence="1" id="KW-0812">Transmembrane</keyword>
<reference evidence="3 4" key="1">
    <citation type="submission" date="2007-01" db="EMBL/GenBank/DDBJ databases">
        <authorList>
            <person name="Haygood M."/>
            <person name="Podell S."/>
            <person name="Anderson C."/>
            <person name="Hopkinson B."/>
            <person name="Roe K."/>
            <person name="Barbeau K."/>
            <person name="Gaasterland T."/>
            <person name="Ferriera S."/>
            <person name="Johnson J."/>
            <person name="Kravitz S."/>
            <person name="Beeson K."/>
            <person name="Sutton G."/>
            <person name="Rogers Y.-H."/>
            <person name="Friedman R."/>
            <person name="Frazier M."/>
            <person name="Venter J.C."/>
        </authorList>
    </citation>
    <scope>NUCLEOTIDE SEQUENCE [LARGE SCALE GENOMIC DNA]</scope>
    <source>
        <strain evidence="3 4">ATCC 23134</strain>
    </source>
</reference>
<proteinExistence type="predicted"/>
<sequence length="329" mass="38143">MFLQKVPQGKFTNQKMPLMPKFEKISAALLLVFALLVRFPLDYFLFDIVHSFAIQIVVLYLCVAILSFIWQKKWLLTSSLLSSVLMSTLFIQWFWQSHPDPKNVKGTAFKVAHFNVWKRNTQHQKVITVAKNTEADIISFEEVNNRWWQALKKGLGNTYPHQYVVTRDDNFGIAMFSKFEMQNTQAKYFSDLPSITTTISMPFGQLHWVSSHVLPPKSNDWYQRRNSDLVKIAVYMKGKKGYKLAVGDYNVVSWSPVIQRFKKTANLLDSRREFSPSYPAWSWLLGVPIDHIFHSPNIQCLSFGTTETTPSDHWGIVGQYKAILITNYE</sequence>
<dbReference type="Proteomes" id="UP000004095">
    <property type="component" value="Unassembled WGS sequence"/>
</dbReference>
<dbReference type="InterPro" id="IPR036691">
    <property type="entry name" value="Endo/exonu/phosph_ase_sf"/>
</dbReference>
<evidence type="ECO:0000313" key="4">
    <source>
        <dbReference type="Proteomes" id="UP000004095"/>
    </source>
</evidence>
<organism evidence="3 4">
    <name type="scientific">Microscilla marina ATCC 23134</name>
    <dbReference type="NCBI Taxonomy" id="313606"/>
    <lineage>
        <taxon>Bacteria</taxon>
        <taxon>Pseudomonadati</taxon>
        <taxon>Bacteroidota</taxon>
        <taxon>Cytophagia</taxon>
        <taxon>Cytophagales</taxon>
        <taxon>Microscillaceae</taxon>
        <taxon>Microscilla</taxon>
    </lineage>
</organism>
<dbReference type="GO" id="GO:0004527">
    <property type="term" value="F:exonuclease activity"/>
    <property type="evidence" value="ECO:0007669"/>
    <property type="project" value="UniProtKB-KW"/>
</dbReference>
<feature type="transmembrane region" description="Helical" evidence="1">
    <location>
        <begin position="50"/>
        <end position="69"/>
    </location>
</feature>
<dbReference type="EMBL" id="AAWS01000014">
    <property type="protein sequence ID" value="EAY28692.1"/>
    <property type="molecule type" value="Genomic_DNA"/>
</dbReference>
<evidence type="ECO:0000259" key="2">
    <source>
        <dbReference type="Pfam" id="PF03372"/>
    </source>
</evidence>
<dbReference type="Pfam" id="PF03372">
    <property type="entry name" value="Exo_endo_phos"/>
    <property type="match status" value="1"/>
</dbReference>
<dbReference type="InterPro" id="IPR005135">
    <property type="entry name" value="Endo/exonuclease/phosphatase"/>
</dbReference>
<dbReference type="AlphaFoldDB" id="A1ZLD8"/>
<dbReference type="eggNOG" id="COG3021">
    <property type="taxonomic scope" value="Bacteria"/>
</dbReference>
<dbReference type="GO" id="GO:0004519">
    <property type="term" value="F:endonuclease activity"/>
    <property type="evidence" value="ECO:0007669"/>
    <property type="project" value="UniProtKB-KW"/>
</dbReference>